<name>A0AAN9UEA7_9PEZI</name>
<dbReference type="Gene3D" id="3.10.450.240">
    <property type="match status" value="1"/>
</dbReference>
<keyword evidence="2" id="KW-0809">Transit peptide</keyword>
<dbReference type="PANTHER" id="PTHR28554">
    <property type="entry name" value="39S RIBOSOMAL PROTEIN L45, MITOCHONDRIAL"/>
    <property type="match status" value="1"/>
</dbReference>
<evidence type="ECO:0000313" key="4">
    <source>
        <dbReference type="EMBL" id="KAK7740683.1"/>
    </source>
</evidence>
<proteinExistence type="predicted"/>
<keyword evidence="5" id="KW-1185">Reference proteome</keyword>
<accession>A0AAN9UEA7</accession>
<organism evidence="4 5">
    <name type="scientific">Cytospora paraplurivora</name>
    <dbReference type="NCBI Taxonomy" id="2898453"/>
    <lineage>
        <taxon>Eukaryota</taxon>
        <taxon>Fungi</taxon>
        <taxon>Dikarya</taxon>
        <taxon>Ascomycota</taxon>
        <taxon>Pezizomycotina</taxon>
        <taxon>Sordariomycetes</taxon>
        <taxon>Sordariomycetidae</taxon>
        <taxon>Diaporthales</taxon>
        <taxon>Cytosporaceae</taxon>
        <taxon>Cytospora</taxon>
    </lineage>
</organism>
<dbReference type="GO" id="GO:0005739">
    <property type="term" value="C:mitochondrion"/>
    <property type="evidence" value="ECO:0007669"/>
    <property type="project" value="UniProtKB-SubCell"/>
</dbReference>
<dbReference type="AlphaFoldDB" id="A0AAN9UEA7"/>
<gene>
    <name evidence="4" type="ORF">SLS53_005151</name>
</gene>
<evidence type="ECO:0000313" key="5">
    <source>
        <dbReference type="Proteomes" id="UP001320245"/>
    </source>
</evidence>
<dbReference type="PANTHER" id="PTHR28554:SF1">
    <property type="entry name" value="LARGE RIBOSOMAL SUBUNIT PROTEIN ML45"/>
    <property type="match status" value="1"/>
</dbReference>
<reference evidence="4 5" key="1">
    <citation type="journal article" date="2023" name="PLoS ONE">
        <title>Cytospora paraplurivora sp. nov. isolated from orchards with fruit tree decline syndrome in Ontario, Canada.</title>
        <authorList>
            <person name="Ilyukhin E."/>
            <person name="Nguyen H.D.T."/>
            <person name="Castle A.J."/>
            <person name="Ellouze W."/>
        </authorList>
    </citation>
    <scope>NUCLEOTIDE SEQUENCE [LARGE SCALE GENOMIC DNA]</scope>
    <source>
        <strain evidence="4 5">FDS-564</strain>
    </source>
</reference>
<dbReference type="EMBL" id="JAJSPL020000019">
    <property type="protein sequence ID" value="KAK7740683.1"/>
    <property type="molecule type" value="Genomic_DNA"/>
</dbReference>
<evidence type="ECO:0000256" key="2">
    <source>
        <dbReference type="ARBA" id="ARBA00022946"/>
    </source>
</evidence>
<evidence type="ECO:0008006" key="6">
    <source>
        <dbReference type="Google" id="ProtNLM"/>
    </source>
</evidence>
<protein>
    <recommendedName>
        <fullName evidence="6">Tim44-like domain-containing protein</fullName>
    </recommendedName>
</protein>
<dbReference type="InterPro" id="IPR051975">
    <property type="entry name" value="mtLSU_mL45"/>
</dbReference>
<evidence type="ECO:0000256" key="3">
    <source>
        <dbReference type="ARBA" id="ARBA00023128"/>
    </source>
</evidence>
<evidence type="ECO:0000256" key="1">
    <source>
        <dbReference type="ARBA" id="ARBA00004173"/>
    </source>
</evidence>
<comment type="caution">
    <text evidence="4">The sequence shown here is derived from an EMBL/GenBank/DDBJ whole genome shotgun (WGS) entry which is preliminary data.</text>
</comment>
<keyword evidence="3" id="KW-0496">Mitochondrion</keyword>
<comment type="subcellular location">
    <subcellularLocation>
        <location evidence="1">Mitochondrion</location>
    </subcellularLocation>
</comment>
<dbReference type="Proteomes" id="UP001320245">
    <property type="component" value="Unassembled WGS sequence"/>
</dbReference>
<sequence>MAATFRTRPLVLAKMRPTFISPLSGSLVSRAGIEQSRSYASKRLDPSFKQARANIRSQFRGQQATSTVMKEMTASDKLQESSKTAMLAPRTFIPLPLSKRPRQLKQVWKYHWEMAKQRFVDRLQIFMNQYASKPSFLKAARLRAKRSEVVSAARSLHATMSECLAKGGPAEKAQLSQICVPKLYRSLISAIENRPKGKSYKWERLAETGKPFWPRLVDHKWTDMDVGVKVSFRQAVVGIKSRQRLTELNAKGEAVSSKEMELLEYIVLWRSVDKANFTQGDWQVYGTLKETTLADIETEIQELNDIQKLSAENKMAKEREALGMK</sequence>